<organism evidence="2 3">
    <name type="scientific">Deferribacter desulfuricans (strain DSM 14783 / JCM 11476 / NBRC 101012 / SSM1)</name>
    <dbReference type="NCBI Taxonomy" id="639282"/>
    <lineage>
        <taxon>Bacteria</taxon>
        <taxon>Pseudomonadati</taxon>
        <taxon>Deferribacterota</taxon>
        <taxon>Deferribacteres</taxon>
        <taxon>Deferribacterales</taxon>
        <taxon>Deferribacteraceae</taxon>
        <taxon>Deferribacter</taxon>
    </lineage>
</organism>
<dbReference type="SUPFAM" id="SSF143447">
    <property type="entry name" value="AMMECR1-like"/>
    <property type="match status" value="1"/>
</dbReference>
<dbReference type="HAMAP" id="MF_00645">
    <property type="entry name" value="AMMECR1"/>
    <property type="match status" value="1"/>
</dbReference>
<dbReference type="HOGENOM" id="CLU_095686_1_1_0"/>
<dbReference type="PANTHER" id="PTHR13016">
    <property type="entry name" value="AMMECR1 HOMOLOG"/>
    <property type="match status" value="1"/>
</dbReference>
<dbReference type="NCBIfam" id="TIGR00296">
    <property type="entry name" value="TIGR00296 family protein"/>
    <property type="match status" value="1"/>
</dbReference>
<dbReference type="NCBIfam" id="TIGR04335">
    <property type="entry name" value="AmmeMemoSam_A"/>
    <property type="match status" value="1"/>
</dbReference>
<gene>
    <name evidence="2" type="ordered locus">DEFDS_0690</name>
</gene>
<name>D3PC47_DEFDS</name>
<proteinExistence type="inferred from homology"/>
<accession>D3PC47</accession>
<feature type="domain" description="AMMECR1" evidence="1">
    <location>
        <begin position="40"/>
        <end position="219"/>
    </location>
</feature>
<dbReference type="PROSITE" id="PS51112">
    <property type="entry name" value="AMMECR1"/>
    <property type="match status" value="1"/>
</dbReference>
<dbReference type="EMBL" id="AP011529">
    <property type="protein sequence ID" value="BAI80170.1"/>
    <property type="molecule type" value="Genomic_DNA"/>
</dbReference>
<dbReference type="InterPro" id="IPR002733">
    <property type="entry name" value="AMMECR1_domain"/>
</dbReference>
<dbReference type="Gene3D" id="3.30.700.20">
    <property type="entry name" value="Hypothetical protein ph0010, domain 1"/>
    <property type="match status" value="1"/>
</dbReference>
<dbReference type="InterPro" id="IPR036071">
    <property type="entry name" value="AMMECR1_dom_sf"/>
</dbReference>
<dbReference type="InterPro" id="IPR027485">
    <property type="entry name" value="AMMECR1_N"/>
</dbReference>
<dbReference type="STRING" id="639282.DEFDS_0690"/>
<evidence type="ECO:0000259" key="1">
    <source>
        <dbReference type="PROSITE" id="PS51112"/>
    </source>
</evidence>
<dbReference type="Pfam" id="PF01871">
    <property type="entry name" value="AMMECR1"/>
    <property type="match status" value="1"/>
</dbReference>
<sequence>MIIKEININACNKLLILYFFNINYQQVFNRRWFMKDLSATAKKYLLEIARITIEKKFESILYEPDNIPGELNFNSGCFVTLHDKSGNLRGCIGNFRNDINIVYNVRDMAIQAAFHDPRFQPLKKEELDNVVIEISVLTPMQKVEDIDEIEVGKDGLYVKKGFFSGVLLPQVAVEHGWDRYEFLSYTCMKAGLPYDEWKKGGVEIFKFQAIIFDENEFKN</sequence>
<dbReference type="InterPro" id="IPR023473">
    <property type="entry name" value="AMMECR1"/>
</dbReference>
<dbReference type="Gene3D" id="3.30.1490.150">
    <property type="entry name" value="Hypothetical protein ph0010, domain 2"/>
    <property type="match status" value="1"/>
</dbReference>
<evidence type="ECO:0000313" key="2">
    <source>
        <dbReference type="EMBL" id="BAI80170.1"/>
    </source>
</evidence>
<evidence type="ECO:0000313" key="3">
    <source>
        <dbReference type="Proteomes" id="UP000001520"/>
    </source>
</evidence>
<dbReference type="InterPro" id="IPR027623">
    <property type="entry name" value="AmmeMemoSam_A"/>
</dbReference>
<dbReference type="InterPro" id="IPR023472">
    <property type="entry name" value="Uncharacterised_MJ0810"/>
</dbReference>
<dbReference type="KEGG" id="ddf:DEFDS_0690"/>
<dbReference type="PANTHER" id="PTHR13016:SF0">
    <property type="entry name" value="AMME SYNDROME CANDIDATE GENE 1 PROTEIN"/>
    <property type="match status" value="1"/>
</dbReference>
<protein>
    <recommendedName>
        <fullName evidence="1">AMMECR1 domain-containing protein</fullName>
    </recommendedName>
</protein>
<dbReference type="eggNOG" id="COG2078">
    <property type="taxonomic scope" value="Bacteria"/>
</dbReference>
<dbReference type="Proteomes" id="UP000001520">
    <property type="component" value="Chromosome"/>
</dbReference>
<keyword evidence="3" id="KW-1185">Reference proteome</keyword>
<reference evidence="2 3" key="1">
    <citation type="journal article" date="2010" name="DNA Res.">
        <title>Bacterial lifestyle in a deep-sea hydrothermal vent chimney revealed by the genome sequence of the thermophilic bacterium Deferribacter desulfuricans SSM1.</title>
        <authorList>
            <person name="Takaki Y."/>
            <person name="Shimamura S."/>
            <person name="Nakagawa S."/>
            <person name="Fukuhara Y."/>
            <person name="Horikawa H."/>
            <person name="Ankai A."/>
            <person name="Harada T."/>
            <person name="Hosoyama A."/>
            <person name="Oguchi A."/>
            <person name="Fukui S."/>
            <person name="Fujita N."/>
            <person name="Takami H."/>
            <person name="Takai K."/>
        </authorList>
    </citation>
    <scope>NUCLEOTIDE SEQUENCE [LARGE SCALE GENOMIC DNA]</scope>
    <source>
        <strain evidence="3">DSM 14783 / JCM 11476 / NBRC 101012 / SSM1</strain>
    </source>
</reference>
<dbReference type="AlphaFoldDB" id="D3PC47"/>